<dbReference type="EMBL" id="GBXM01080737">
    <property type="protein sequence ID" value="JAH27840.1"/>
    <property type="molecule type" value="Transcribed_RNA"/>
</dbReference>
<accession>A0A0E9RCX9</accession>
<evidence type="ECO:0000313" key="1">
    <source>
        <dbReference type="EMBL" id="JAH26208.1"/>
    </source>
</evidence>
<dbReference type="AlphaFoldDB" id="A0A0E9RCX9"/>
<reference evidence="1" key="1">
    <citation type="submission" date="2014-11" db="EMBL/GenBank/DDBJ databases">
        <authorList>
            <person name="Amaro Gonzalez C."/>
        </authorList>
    </citation>
    <scope>NUCLEOTIDE SEQUENCE</scope>
</reference>
<dbReference type="EMBL" id="GBXM01054242">
    <property type="protein sequence ID" value="JAH54335.1"/>
    <property type="molecule type" value="Transcribed_RNA"/>
</dbReference>
<dbReference type="EMBL" id="GBXM01082369">
    <property type="protein sequence ID" value="JAH26208.1"/>
    <property type="molecule type" value="Transcribed_RNA"/>
</dbReference>
<sequence length="38" mass="4370">MILISLRVDGLCLKCSVNNKLIENNWSLLDSYILCQMI</sequence>
<reference evidence="1" key="2">
    <citation type="journal article" date="2015" name="Fish Shellfish Immunol.">
        <title>Early steps in the European eel (Anguilla anguilla)-Vibrio vulnificus interaction in the gills: Role of the RtxA13 toxin.</title>
        <authorList>
            <person name="Callol A."/>
            <person name="Pajuelo D."/>
            <person name="Ebbesson L."/>
            <person name="Teles M."/>
            <person name="MacKenzie S."/>
            <person name="Amaro C."/>
        </authorList>
    </citation>
    <scope>NUCLEOTIDE SEQUENCE</scope>
</reference>
<proteinExistence type="predicted"/>
<organism evidence="1">
    <name type="scientific">Anguilla anguilla</name>
    <name type="common">European freshwater eel</name>
    <name type="synonym">Muraena anguilla</name>
    <dbReference type="NCBI Taxonomy" id="7936"/>
    <lineage>
        <taxon>Eukaryota</taxon>
        <taxon>Metazoa</taxon>
        <taxon>Chordata</taxon>
        <taxon>Craniata</taxon>
        <taxon>Vertebrata</taxon>
        <taxon>Euteleostomi</taxon>
        <taxon>Actinopterygii</taxon>
        <taxon>Neopterygii</taxon>
        <taxon>Teleostei</taxon>
        <taxon>Anguilliformes</taxon>
        <taxon>Anguillidae</taxon>
        <taxon>Anguilla</taxon>
    </lineage>
</organism>
<name>A0A0E9RCX9_ANGAN</name>
<protein>
    <submittedName>
        <fullName evidence="1">Uncharacterized protein</fullName>
    </submittedName>
</protein>